<comment type="caution">
    <text evidence="1">The sequence shown here is derived from an EMBL/GenBank/DDBJ whole genome shotgun (WGS) entry which is preliminary data.</text>
</comment>
<gene>
    <name evidence="1" type="ORF">DPMN_102648</name>
</gene>
<reference evidence="1" key="2">
    <citation type="submission" date="2020-11" db="EMBL/GenBank/DDBJ databases">
        <authorList>
            <person name="McCartney M.A."/>
            <person name="Auch B."/>
            <person name="Kono T."/>
            <person name="Mallez S."/>
            <person name="Becker A."/>
            <person name="Gohl D.M."/>
            <person name="Silverstein K.A.T."/>
            <person name="Koren S."/>
            <person name="Bechman K.B."/>
            <person name="Herman A."/>
            <person name="Abrahante J.E."/>
            <person name="Garbe J."/>
        </authorList>
    </citation>
    <scope>NUCLEOTIDE SEQUENCE</scope>
    <source>
        <strain evidence="1">Duluth1</strain>
        <tissue evidence="1">Whole animal</tissue>
    </source>
</reference>
<dbReference type="AlphaFoldDB" id="A0A9D4LLQ4"/>
<accession>A0A9D4LLQ4</accession>
<name>A0A9D4LLQ4_DREPO</name>
<proteinExistence type="predicted"/>
<organism evidence="1 2">
    <name type="scientific">Dreissena polymorpha</name>
    <name type="common">Zebra mussel</name>
    <name type="synonym">Mytilus polymorpha</name>
    <dbReference type="NCBI Taxonomy" id="45954"/>
    <lineage>
        <taxon>Eukaryota</taxon>
        <taxon>Metazoa</taxon>
        <taxon>Spiralia</taxon>
        <taxon>Lophotrochozoa</taxon>
        <taxon>Mollusca</taxon>
        <taxon>Bivalvia</taxon>
        <taxon>Autobranchia</taxon>
        <taxon>Heteroconchia</taxon>
        <taxon>Euheterodonta</taxon>
        <taxon>Imparidentia</taxon>
        <taxon>Neoheterodontei</taxon>
        <taxon>Myida</taxon>
        <taxon>Dreissenoidea</taxon>
        <taxon>Dreissenidae</taxon>
        <taxon>Dreissena</taxon>
    </lineage>
</organism>
<sequence length="111" mass="12889">MKYNNSEVSATCKLCRVDDESREHLLGRCSALSQLREENFTRLKAILSDDNKFTTITQYFDMLIQIILDCSHSSLKDRVILSPEQETDIERWSQAYCETLITHRAQIISSK</sequence>
<reference evidence="1" key="1">
    <citation type="journal article" date="2019" name="bioRxiv">
        <title>The Genome of the Zebra Mussel, Dreissena polymorpha: A Resource for Invasive Species Research.</title>
        <authorList>
            <person name="McCartney M.A."/>
            <person name="Auch B."/>
            <person name="Kono T."/>
            <person name="Mallez S."/>
            <person name="Zhang Y."/>
            <person name="Obille A."/>
            <person name="Becker A."/>
            <person name="Abrahante J.E."/>
            <person name="Garbe J."/>
            <person name="Badalamenti J.P."/>
            <person name="Herman A."/>
            <person name="Mangelson H."/>
            <person name="Liachko I."/>
            <person name="Sullivan S."/>
            <person name="Sone E.D."/>
            <person name="Koren S."/>
            <person name="Silverstein K.A.T."/>
            <person name="Beckman K.B."/>
            <person name="Gohl D.M."/>
        </authorList>
    </citation>
    <scope>NUCLEOTIDE SEQUENCE</scope>
    <source>
        <strain evidence="1">Duluth1</strain>
        <tissue evidence="1">Whole animal</tissue>
    </source>
</reference>
<keyword evidence="2" id="KW-1185">Reference proteome</keyword>
<protein>
    <submittedName>
        <fullName evidence="1">Uncharacterized protein</fullName>
    </submittedName>
</protein>
<evidence type="ECO:0000313" key="1">
    <source>
        <dbReference type="EMBL" id="KAH3859827.1"/>
    </source>
</evidence>
<dbReference type="EMBL" id="JAIWYP010000003">
    <property type="protein sequence ID" value="KAH3859827.1"/>
    <property type="molecule type" value="Genomic_DNA"/>
</dbReference>
<evidence type="ECO:0000313" key="2">
    <source>
        <dbReference type="Proteomes" id="UP000828390"/>
    </source>
</evidence>
<dbReference type="Proteomes" id="UP000828390">
    <property type="component" value="Unassembled WGS sequence"/>
</dbReference>